<evidence type="ECO:0000256" key="1">
    <source>
        <dbReference type="SAM" id="Phobius"/>
    </source>
</evidence>
<dbReference type="Gene3D" id="2.60.120.1440">
    <property type="match status" value="1"/>
</dbReference>
<protein>
    <submittedName>
        <fullName evidence="4">FecR family protein</fullName>
    </submittedName>
</protein>
<dbReference type="InterPro" id="IPR012373">
    <property type="entry name" value="Ferrdict_sens_TM"/>
</dbReference>
<reference evidence="4 5" key="1">
    <citation type="submission" date="2018-04" db="EMBL/GenBank/DDBJ databases">
        <title>Genomic Encyclopedia of Archaeal and Bacterial Type Strains, Phase II (KMG-II): from individual species to whole genera.</title>
        <authorList>
            <person name="Goeker M."/>
        </authorList>
    </citation>
    <scope>NUCLEOTIDE SEQUENCE [LARGE SCALE GENOMIC DNA]</scope>
    <source>
        <strain evidence="4 5">DSM 26809</strain>
    </source>
</reference>
<dbReference type="Pfam" id="PF16344">
    <property type="entry name" value="FecR_C"/>
    <property type="match status" value="1"/>
</dbReference>
<dbReference type="FunFam" id="2.60.120.1440:FF:000001">
    <property type="entry name" value="Putative anti-sigma factor"/>
    <property type="match status" value="1"/>
</dbReference>
<feature type="transmembrane region" description="Helical" evidence="1">
    <location>
        <begin position="89"/>
        <end position="107"/>
    </location>
</feature>
<dbReference type="PANTHER" id="PTHR30273:SF2">
    <property type="entry name" value="PROTEIN FECR"/>
    <property type="match status" value="1"/>
</dbReference>
<accession>A0A2T5JGJ7</accession>
<dbReference type="EMBL" id="QAOQ01000001">
    <property type="protein sequence ID" value="PTR01557.1"/>
    <property type="molecule type" value="Genomic_DNA"/>
</dbReference>
<keyword evidence="1" id="KW-0472">Membrane</keyword>
<gene>
    <name evidence="4" type="ORF">C8P68_101791</name>
</gene>
<feature type="domain" description="Protein FecR C-terminal" evidence="3">
    <location>
        <begin position="325"/>
        <end position="391"/>
    </location>
</feature>
<dbReference type="Proteomes" id="UP000244168">
    <property type="component" value="Unassembled WGS sequence"/>
</dbReference>
<dbReference type="InterPro" id="IPR006860">
    <property type="entry name" value="FecR"/>
</dbReference>
<keyword evidence="1" id="KW-1133">Transmembrane helix</keyword>
<feature type="domain" description="FecR protein" evidence="2">
    <location>
        <begin position="187"/>
        <end position="281"/>
    </location>
</feature>
<dbReference type="RefSeq" id="WP_107826933.1">
    <property type="nucleotide sequence ID" value="NZ_CP160205.1"/>
</dbReference>
<comment type="caution">
    <text evidence="4">The sequence shown here is derived from an EMBL/GenBank/DDBJ whole genome shotgun (WGS) entry which is preliminary data.</text>
</comment>
<dbReference type="Gene3D" id="3.55.50.30">
    <property type="match status" value="1"/>
</dbReference>
<dbReference type="AlphaFoldDB" id="A0A2T5JGJ7"/>
<evidence type="ECO:0000313" key="5">
    <source>
        <dbReference type="Proteomes" id="UP000244168"/>
    </source>
</evidence>
<sequence>MNQTEHHIYIAGLISKLMTGSITAPEQDKLDSWVAESDQNKALFEQLTNPEYLQAEIDQPTLQQNVAWQQLQATLNLDTPVKRIGYKKWLRVAAAVLAAGVAALFVYHPHQQASVNNVAVRIQPKAGLPAGTPHAMLILGNGQKITLNQNKLTLHEKNGTTISNNSHTVSYQAVNNSATSEEVVYNTIIVPRGAEYQLTLADGSKVWMNAASTLKYPTRFTGKTREVYLTGEAYFEVAHNAAQPFTVKTDKADVRVLGTHFNVMAYADEDAYKTTLLQGSVSVSTPAGNNIIKPGQQDVVKKDGSQAILNDVDTDEETAWKNGMFVFKDADIEDIMRKAARWYDLKVVYDGKAPDILFNGKMSRKVDFNGLVTILKYAGFHIKVNGNTITINR</sequence>
<dbReference type="Pfam" id="PF04773">
    <property type="entry name" value="FecR"/>
    <property type="match status" value="1"/>
</dbReference>
<dbReference type="OrthoDB" id="1099963at2"/>
<dbReference type="PANTHER" id="PTHR30273">
    <property type="entry name" value="PERIPLASMIC SIGNAL SENSOR AND SIGMA FACTOR ACTIVATOR FECR-RELATED"/>
    <property type="match status" value="1"/>
</dbReference>
<organism evidence="4 5">
    <name type="scientific">Mucilaginibacter yixingensis</name>
    <dbReference type="NCBI Taxonomy" id="1295612"/>
    <lineage>
        <taxon>Bacteria</taxon>
        <taxon>Pseudomonadati</taxon>
        <taxon>Bacteroidota</taxon>
        <taxon>Sphingobacteriia</taxon>
        <taxon>Sphingobacteriales</taxon>
        <taxon>Sphingobacteriaceae</taxon>
        <taxon>Mucilaginibacter</taxon>
    </lineage>
</organism>
<dbReference type="InterPro" id="IPR032508">
    <property type="entry name" value="FecR_C"/>
</dbReference>
<proteinExistence type="predicted"/>
<keyword evidence="5" id="KW-1185">Reference proteome</keyword>
<evidence type="ECO:0000313" key="4">
    <source>
        <dbReference type="EMBL" id="PTR01557.1"/>
    </source>
</evidence>
<dbReference type="GO" id="GO:0016989">
    <property type="term" value="F:sigma factor antagonist activity"/>
    <property type="evidence" value="ECO:0007669"/>
    <property type="project" value="TreeGrafter"/>
</dbReference>
<name>A0A2T5JGJ7_9SPHI</name>
<evidence type="ECO:0000259" key="2">
    <source>
        <dbReference type="Pfam" id="PF04773"/>
    </source>
</evidence>
<keyword evidence="1" id="KW-0812">Transmembrane</keyword>
<evidence type="ECO:0000259" key="3">
    <source>
        <dbReference type="Pfam" id="PF16344"/>
    </source>
</evidence>